<protein>
    <submittedName>
        <fullName evidence="3">Extracellular ligand-binding receptor</fullName>
    </submittedName>
</protein>
<evidence type="ECO:0000313" key="3">
    <source>
        <dbReference type="EMBL" id="EQD26507.1"/>
    </source>
</evidence>
<sequence>MTGSVAAQAAPATPGVTASQVTIGATVPLTGIAATGYSEVAKAANAVFSWVNHHGGVNGRRINYIIKDDCYGTPGFGCTGNPNTVQLTKELIQTPVFATVGSLGTPTQDSVRTLLKSAGVPQLFVNSGSKDWNNPRQYPGLFGWQTSYTVESKIIGTYLKAHYKGQKICFLGQNDDFGANGLLGLRDVGINPTDVAMYDVAGLVTGGAGYFTPFIQKFQSDGCTVVYLDTIPQATDAALGNAEALSYKPQWAISSVGADPTTVGLAFAGKPDPEVGAISFSYLPASTAANQWRSWMRKILAADKTDFP</sequence>
<dbReference type="SUPFAM" id="SSF53822">
    <property type="entry name" value="Periplasmic binding protein-like I"/>
    <property type="match status" value="1"/>
</dbReference>
<accession>T0Y3K1</accession>
<keyword evidence="3" id="KW-0675">Receptor</keyword>
<dbReference type="Gene3D" id="3.40.50.2300">
    <property type="match status" value="2"/>
</dbReference>
<feature type="non-terminal residue" evidence="3">
    <location>
        <position position="308"/>
    </location>
</feature>
<gene>
    <name evidence="3" type="ORF">B1B_19553</name>
</gene>
<proteinExistence type="predicted"/>
<dbReference type="InterPro" id="IPR028081">
    <property type="entry name" value="Leu-bd"/>
</dbReference>
<keyword evidence="1" id="KW-0732">Signal</keyword>
<dbReference type="PANTHER" id="PTHR47235">
    <property type="entry name" value="BLR6548 PROTEIN"/>
    <property type="match status" value="1"/>
</dbReference>
<dbReference type="InterPro" id="IPR028082">
    <property type="entry name" value="Peripla_BP_I"/>
</dbReference>
<evidence type="ECO:0000256" key="1">
    <source>
        <dbReference type="ARBA" id="ARBA00022729"/>
    </source>
</evidence>
<reference evidence="3" key="1">
    <citation type="submission" date="2013-08" db="EMBL/GenBank/DDBJ databases">
        <authorList>
            <person name="Mendez C."/>
            <person name="Richter M."/>
            <person name="Ferrer M."/>
            <person name="Sanchez J."/>
        </authorList>
    </citation>
    <scope>NUCLEOTIDE SEQUENCE</scope>
</reference>
<name>T0Y3K1_9ZZZZ</name>
<evidence type="ECO:0000259" key="2">
    <source>
        <dbReference type="Pfam" id="PF13458"/>
    </source>
</evidence>
<dbReference type="Pfam" id="PF13458">
    <property type="entry name" value="Peripla_BP_6"/>
    <property type="match status" value="1"/>
</dbReference>
<reference evidence="3" key="2">
    <citation type="journal article" date="2014" name="ISME J.">
        <title>Microbial stratification in low pH oxic and suboxic macroscopic growths along an acid mine drainage.</title>
        <authorList>
            <person name="Mendez-Garcia C."/>
            <person name="Mesa V."/>
            <person name="Sprenger R.R."/>
            <person name="Richter M."/>
            <person name="Diez M.S."/>
            <person name="Solano J."/>
            <person name="Bargiela R."/>
            <person name="Golyshina O.V."/>
            <person name="Manteca A."/>
            <person name="Ramos J.L."/>
            <person name="Gallego J.R."/>
            <person name="Llorente I."/>
            <person name="Martins Dos Santos V.A."/>
            <person name="Jensen O.N."/>
            <person name="Pelaez A.I."/>
            <person name="Sanchez J."/>
            <person name="Ferrer M."/>
        </authorList>
    </citation>
    <scope>NUCLEOTIDE SEQUENCE</scope>
</reference>
<dbReference type="AlphaFoldDB" id="T0Y3K1"/>
<organism evidence="3">
    <name type="scientific">mine drainage metagenome</name>
    <dbReference type="NCBI Taxonomy" id="410659"/>
    <lineage>
        <taxon>unclassified sequences</taxon>
        <taxon>metagenomes</taxon>
        <taxon>ecological metagenomes</taxon>
    </lineage>
</organism>
<dbReference type="EMBL" id="AUZY01013134">
    <property type="protein sequence ID" value="EQD26507.1"/>
    <property type="molecule type" value="Genomic_DNA"/>
</dbReference>
<dbReference type="PANTHER" id="PTHR47235:SF1">
    <property type="entry name" value="BLR6548 PROTEIN"/>
    <property type="match status" value="1"/>
</dbReference>
<feature type="domain" description="Leucine-binding protein" evidence="2">
    <location>
        <begin position="20"/>
        <end position="263"/>
    </location>
</feature>
<comment type="caution">
    <text evidence="3">The sequence shown here is derived from an EMBL/GenBank/DDBJ whole genome shotgun (WGS) entry which is preliminary data.</text>
</comment>